<accession>A0A9D2PBZ0</accession>
<dbReference type="InterPro" id="IPR045504">
    <property type="entry name" value="DUF6487"/>
</dbReference>
<dbReference type="AlphaFoldDB" id="A0A9D2PBZ0"/>
<evidence type="ECO:0000313" key="3">
    <source>
        <dbReference type="Proteomes" id="UP000823883"/>
    </source>
</evidence>
<dbReference type="Pfam" id="PF20097">
    <property type="entry name" value="DUF6487"/>
    <property type="match status" value="1"/>
</dbReference>
<feature type="domain" description="DUF6487" evidence="1">
    <location>
        <begin position="3"/>
        <end position="68"/>
    </location>
</feature>
<comment type="caution">
    <text evidence="2">The sequence shown here is derived from an EMBL/GenBank/DDBJ whole genome shotgun (WGS) entry which is preliminary data.</text>
</comment>
<evidence type="ECO:0000259" key="1">
    <source>
        <dbReference type="Pfam" id="PF20097"/>
    </source>
</evidence>
<reference evidence="2" key="1">
    <citation type="journal article" date="2021" name="PeerJ">
        <title>Extensive microbial diversity within the chicken gut microbiome revealed by metagenomics and culture.</title>
        <authorList>
            <person name="Gilroy R."/>
            <person name="Ravi A."/>
            <person name="Getino M."/>
            <person name="Pursley I."/>
            <person name="Horton D.L."/>
            <person name="Alikhan N.F."/>
            <person name="Baker D."/>
            <person name="Gharbi K."/>
            <person name="Hall N."/>
            <person name="Watson M."/>
            <person name="Adriaenssens E.M."/>
            <person name="Foster-Nyarko E."/>
            <person name="Jarju S."/>
            <person name="Secka A."/>
            <person name="Antonio M."/>
            <person name="Oren A."/>
            <person name="Chaudhuri R.R."/>
            <person name="La Ragione R."/>
            <person name="Hildebrand F."/>
            <person name="Pallen M.J."/>
        </authorList>
    </citation>
    <scope>NUCLEOTIDE SEQUENCE</scope>
    <source>
        <strain evidence="2">CHK183-5548</strain>
    </source>
</reference>
<dbReference type="Proteomes" id="UP000823883">
    <property type="component" value="Unassembled WGS sequence"/>
</dbReference>
<organism evidence="2 3">
    <name type="scientific">Candidatus Lachnoclostridium pullistercoris</name>
    <dbReference type="NCBI Taxonomy" id="2838632"/>
    <lineage>
        <taxon>Bacteria</taxon>
        <taxon>Bacillati</taxon>
        <taxon>Bacillota</taxon>
        <taxon>Clostridia</taxon>
        <taxon>Lachnospirales</taxon>
        <taxon>Lachnospiraceae</taxon>
    </lineage>
</organism>
<evidence type="ECO:0000313" key="2">
    <source>
        <dbReference type="EMBL" id="HJC47231.1"/>
    </source>
</evidence>
<name>A0A9D2PBZ0_9FIRM</name>
<sequence>MKCPKCEKDMQAGFLQAGNIIAFNKTRHKISLNPKDKDDVMIARKSFTSTDFHGYICKECGLVVFDYKSALSRF</sequence>
<gene>
    <name evidence="2" type="ORF">IAA04_04170</name>
</gene>
<proteinExistence type="predicted"/>
<reference evidence="2" key="2">
    <citation type="submission" date="2021-04" db="EMBL/GenBank/DDBJ databases">
        <authorList>
            <person name="Gilroy R."/>
        </authorList>
    </citation>
    <scope>NUCLEOTIDE SEQUENCE</scope>
    <source>
        <strain evidence="2">CHK183-5548</strain>
    </source>
</reference>
<protein>
    <recommendedName>
        <fullName evidence="1">DUF6487 domain-containing protein</fullName>
    </recommendedName>
</protein>
<dbReference type="EMBL" id="DWWL01000025">
    <property type="protein sequence ID" value="HJC47231.1"/>
    <property type="molecule type" value="Genomic_DNA"/>
</dbReference>